<evidence type="ECO:0000313" key="2">
    <source>
        <dbReference type="Proteomes" id="UP000050761"/>
    </source>
</evidence>
<evidence type="ECO:0000313" key="3">
    <source>
        <dbReference type="WBParaSite" id="HPBE_0002568301-mRNA-1"/>
    </source>
</evidence>
<proteinExistence type="predicted"/>
<keyword evidence="1" id="KW-0175">Coiled coil</keyword>
<accession>A0A183GSL3</accession>
<sequence>LDFILMQKKVKVDQHQAGLELSATVGATQATVVHFPKTPCKNNTMLVFCAMQEGNAKAKAASYSECRNFQAVAEPTPSTTTPSSGDQPCMEMFEEKQLMAVQSMLRQDILEEKRRIARLCWKLRSAAMEGIQEVWRERCELEEAARAALVAEIVRLRNECATLRAKIEHCGQRQMTQMTVSTRF</sequence>
<evidence type="ECO:0000256" key="1">
    <source>
        <dbReference type="SAM" id="Coils"/>
    </source>
</evidence>
<dbReference type="Proteomes" id="UP000050761">
    <property type="component" value="Unassembled WGS sequence"/>
</dbReference>
<dbReference type="WBParaSite" id="HPBE_0002568301-mRNA-1">
    <property type="protein sequence ID" value="HPBE_0002568301-mRNA-1"/>
    <property type="gene ID" value="HPBE_0002568301"/>
</dbReference>
<dbReference type="AlphaFoldDB" id="A0A183GSL3"/>
<feature type="coiled-coil region" evidence="1">
    <location>
        <begin position="139"/>
        <end position="166"/>
    </location>
</feature>
<name>A0A183GSL3_HELPZ</name>
<keyword evidence="2" id="KW-1185">Reference proteome</keyword>
<protein>
    <submittedName>
        <fullName evidence="3">Protein of centriole 5</fullName>
    </submittedName>
</protein>
<organism evidence="2 3">
    <name type="scientific">Heligmosomoides polygyrus</name>
    <name type="common">Parasitic roundworm</name>
    <dbReference type="NCBI Taxonomy" id="6339"/>
    <lineage>
        <taxon>Eukaryota</taxon>
        <taxon>Metazoa</taxon>
        <taxon>Ecdysozoa</taxon>
        <taxon>Nematoda</taxon>
        <taxon>Chromadorea</taxon>
        <taxon>Rhabditida</taxon>
        <taxon>Rhabditina</taxon>
        <taxon>Rhabditomorpha</taxon>
        <taxon>Strongyloidea</taxon>
        <taxon>Heligmosomidae</taxon>
        <taxon>Heligmosomoides</taxon>
    </lineage>
</organism>
<reference evidence="3" key="1">
    <citation type="submission" date="2019-09" db="UniProtKB">
        <authorList>
            <consortium name="WormBaseParasite"/>
        </authorList>
    </citation>
    <scope>IDENTIFICATION</scope>
</reference>